<name>A0AAQ1P2K0_9PSED</name>
<accession>A0AAQ1P2K0</accession>
<evidence type="ECO:0000313" key="3">
    <source>
        <dbReference type="Proteomes" id="UP000294335"/>
    </source>
</evidence>
<comment type="caution">
    <text evidence="1">The sequence shown here is derived from an EMBL/GenBank/DDBJ whole genome shotgun (WGS) entry which is preliminary data.</text>
</comment>
<organism evidence="1 3">
    <name type="scientific">Pseudomonas inefficax</name>
    <dbReference type="NCBI Taxonomy" id="2078786"/>
    <lineage>
        <taxon>Bacteria</taxon>
        <taxon>Pseudomonadati</taxon>
        <taxon>Pseudomonadota</taxon>
        <taxon>Gammaproteobacteria</taxon>
        <taxon>Pseudomonadales</taxon>
        <taxon>Pseudomonadaceae</taxon>
        <taxon>Pseudomonas</taxon>
    </lineage>
</organism>
<dbReference type="EMBL" id="OPYN01000001">
    <property type="protein sequence ID" value="SPO58529.1"/>
    <property type="molecule type" value="Genomic_DNA"/>
</dbReference>
<sequence length="37" mass="4198">MSQQSGCGPSNMGYWQIRRKKQKICGQFAYGFVNVAK</sequence>
<dbReference type="EMBL" id="OPYN01000007">
    <property type="protein sequence ID" value="SPO58548.1"/>
    <property type="molecule type" value="Genomic_DNA"/>
</dbReference>
<evidence type="ECO:0000313" key="1">
    <source>
        <dbReference type="EMBL" id="SPO58529.1"/>
    </source>
</evidence>
<reference evidence="1 3" key="1">
    <citation type="submission" date="2018-02" db="EMBL/GenBank/DDBJ databases">
        <authorList>
            <person name="Dubost A."/>
        </authorList>
    </citation>
    <scope>NUCLEOTIDE SEQUENCE [LARGE SCALE GENOMIC DNA]</scope>
    <source>
        <strain evidence="3">JV551A3</strain>
        <strain evidence="1">Pseudomonas sp. JV551A3</strain>
    </source>
</reference>
<gene>
    <name evidence="1" type="ORF">JV551A3_V1_10344</name>
    <name evidence="2" type="ORF">JV551A3_V1_70001</name>
</gene>
<proteinExistence type="predicted"/>
<dbReference type="Proteomes" id="UP000294335">
    <property type="component" value="Unassembled WGS sequence"/>
</dbReference>
<keyword evidence="3" id="KW-1185">Reference proteome</keyword>
<dbReference type="AlphaFoldDB" id="A0AAQ1P2K0"/>
<protein>
    <submittedName>
        <fullName evidence="1">Uncharacterized protein</fullName>
    </submittedName>
</protein>
<evidence type="ECO:0000313" key="2">
    <source>
        <dbReference type="EMBL" id="SPO58548.1"/>
    </source>
</evidence>